<dbReference type="PROSITE" id="PS50889">
    <property type="entry name" value="S4"/>
    <property type="match status" value="1"/>
</dbReference>
<evidence type="ECO:0000313" key="2">
    <source>
        <dbReference type="EMBL" id="MUN55009.1"/>
    </source>
</evidence>
<dbReference type="GO" id="GO:0003723">
    <property type="term" value="F:RNA binding"/>
    <property type="evidence" value="ECO:0007669"/>
    <property type="project" value="UniProtKB-KW"/>
</dbReference>
<dbReference type="OrthoDB" id="9811532at2"/>
<accession>A0A7K1LIJ8</accession>
<dbReference type="Pfam" id="PF13275">
    <property type="entry name" value="S4_2"/>
    <property type="match status" value="1"/>
</dbReference>
<dbReference type="RefSeq" id="WP_129315747.1">
    <property type="nucleotide sequence ID" value="NZ_NOIQ01000011.1"/>
</dbReference>
<sequence length="75" mass="8183">MTTSDDQTVEISQDMIRLGQLLKFASLVEDGVEAREVIAEGLVSVNGEPEYQRGKQLHPGDVVTLGDATLRIDRA</sequence>
<protein>
    <submittedName>
        <fullName evidence="2">RNA-binding S4 domain-containing protein</fullName>
    </submittedName>
</protein>
<evidence type="ECO:0000256" key="1">
    <source>
        <dbReference type="PROSITE-ProRule" id="PRU00182"/>
    </source>
</evidence>
<dbReference type="Proteomes" id="UP000462152">
    <property type="component" value="Unassembled WGS sequence"/>
</dbReference>
<dbReference type="InterPro" id="IPR036986">
    <property type="entry name" value="S4_RNA-bd_sf"/>
</dbReference>
<keyword evidence="3" id="KW-1185">Reference proteome</keyword>
<dbReference type="EMBL" id="WOGT01000003">
    <property type="protein sequence ID" value="MUN55009.1"/>
    <property type="molecule type" value="Genomic_DNA"/>
</dbReference>
<evidence type="ECO:0000313" key="3">
    <source>
        <dbReference type="Proteomes" id="UP000462152"/>
    </source>
</evidence>
<name>A0A7K1LIJ8_9MICC</name>
<dbReference type="CDD" id="cd00165">
    <property type="entry name" value="S4"/>
    <property type="match status" value="1"/>
</dbReference>
<dbReference type="AlphaFoldDB" id="A0A7K1LIJ8"/>
<proteinExistence type="predicted"/>
<reference evidence="2 3" key="1">
    <citation type="submission" date="2019-12" db="EMBL/GenBank/DDBJ databases">
        <authorList>
            <person name="Li J."/>
            <person name="Shi Y."/>
            <person name="Xu G."/>
            <person name="Xiao D."/>
            <person name="Ran X."/>
        </authorList>
    </citation>
    <scope>NUCLEOTIDE SEQUENCE [LARGE SCALE GENOMIC DNA]</scope>
    <source>
        <strain evidence="2 3">JCM 15915</strain>
    </source>
</reference>
<dbReference type="SUPFAM" id="SSF55174">
    <property type="entry name" value="Alpha-L RNA-binding motif"/>
    <property type="match status" value="1"/>
</dbReference>
<dbReference type="Gene3D" id="3.10.290.10">
    <property type="entry name" value="RNA-binding S4 domain"/>
    <property type="match status" value="1"/>
</dbReference>
<comment type="caution">
    <text evidence="2">The sequence shown here is derived from an EMBL/GenBank/DDBJ whole genome shotgun (WGS) entry which is preliminary data.</text>
</comment>
<organism evidence="2 3">
    <name type="scientific">Rothia koreensis</name>
    <dbReference type="NCBI Taxonomy" id="592378"/>
    <lineage>
        <taxon>Bacteria</taxon>
        <taxon>Bacillati</taxon>
        <taxon>Actinomycetota</taxon>
        <taxon>Actinomycetes</taxon>
        <taxon>Micrococcales</taxon>
        <taxon>Micrococcaceae</taxon>
        <taxon>Rothia</taxon>
    </lineage>
</organism>
<gene>
    <name evidence="2" type="ORF">GMA10_07260</name>
</gene>
<keyword evidence="1" id="KW-0694">RNA-binding</keyword>